<evidence type="ECO:0000313" key="4">
    <source>
        <dbReference type="Proteomes" id="UP000030661"/>
    </source>
</evidence>
<evidence type="ECO:0000256" key="1">
    <source>
        <dbReference type="SAM" id="Phobius"/>
    </source>
</evidence>
<proteinExistence type="predicted"/>
<dbReference type="EMBL" id="DF820468">
    <property type="protein sequence ID" value="GAK58563.1"/>
    <property type="molecule type" value="Genomic_DNA"/>
</dbReference>
<feature type="domain" description="YHS" evidence="2">
    <location>
        <begin position="42"/>
        <end position="88"/>
    </location>
</feature>
<keyword evidence="1" id="KW-0472">Membrane</keyword>
<feature type="transmembrane region" description="Helical" evidence="1">
    <location>
        <begin position="7"/>
        <end position="26"/>
    </location>
</feature>
<keyword evidence="4" id="KW-1185">Reference proteome</keyword>
<dbReference type="Proteomes" id="UP000030661">
    <property type="component" value="Unassembled WGS sequence"/>
</dbReference>
<dbReference type="InterPro" id="IPR007029">
    <property type="entry name" value="YHS_dom"/>
</dbReference>
<accession>A0A081C1V8</accession>
<dbReference type="STRING" id="1499967.U27_05537"/>
<reference evidence="3" key="1">
    <citation type="journal article" date="2015" name="PeerJ">
        <title>First genomic representation of candidate bacterial phylum KSB3 points to enhanced environmental sensing as a trigger of wastewater bulking.</title>
        <authorList>
            <person name="Sekiguchi Y."/>
            <person name="Ohashi A."/>
            <person name="Parks D.H."/>
            <person name="Yamauchi T."/>
            <person name="Tyson G.W."/>
            <person name="Hugenholtz P."/>
        </authorList>
    </citation>
    <scope>NUCLEOTIDE SEQUENCE [LARGE SCALE GENOMIC DNA]</scope>
</reference>
<dbReference type="AlphaFoldDB" id="A0A081C1V8"/>
<name>A0A081C1V8_VECG1</name>
<evidence type="ECO:0000259" key="2">
    <source>
        <dbReference type="Pfam" id="PF04945"/>
    </source>
</evidence>
<organism evidence="3">
    <name type="scientific">Vecturithrix granuli</name>
    <dbReference type="NCBI Taxonomy" id="1499967"/>
    <lineage>
        <taxon>Bacteria</taxon>
        <taxon>Candidatus Moduliflexota</taxon>
        <taxon>Candidatus Vecturitrichia</taxon>
        <taxon>Candidatus Vecturitrichales</taxon>
        <taxon>Candidatus Vecturitrichaceae</taxon>
        <taxon>Candidatus Vecturithrix</taxon>
    </lineage>
</organism>
<protein>
    <recommendedName>
        <fullName evidence="2">YHS domain-containing protein</fullName>
    </recommendedName>
</protein>
<dbReference type="HOGENOM" id="CLU_087914_2_0_0"/>
<dbReference type="NCBIfam" id="NF041384">
    <property type="entry name" value="YHS_seleno_dom"/>
    <property type="match status" value="1"/>
</dbReference>
<keyword evidence="1" id="KW-0812">Transmembrane</keyword>
<gene>
    <name evidence="3" type="ORF">U27_05537</name>
</gene>
<sequence length="150" mass="17341">MKHFERIAIYLVFMVTFIIGITELGAEKMISNTIAIHGYDTVAYFTKGKALPGNQQYLSQWNGLIWYFSNKEHKDIFDNNPEKYAPQYNGYCAWAMTESRKAETDPEVWKIVNGKLYLNCSEAAHEKWSKDIPGNIKKADKNWSKFSGNK</sequence>
<evidence type="ECO:0000313" key="3">
    <source>
        <dbReference type="EMBL" id="GAK58563.1"/>
    </source>
</evidence>
<dbReference type="eggNOG" id="COG3350">
    <property type="taxonomic scope" value="Bacteria"/>
</dbReference>
<keyword evidence="1" id="KW-1133">Transmembrane helix</keyword>
<dbReference type="Pfam" id="PF04945">
    <property type="entry name" value="YHS"/>
    <property type="match status" value="1"/>
</dbReference>